<protein>
    <recommendedName>
        <fullName evidence="4">AlkB homolog 7</fullName>
    </recommendedName>
</protein>
<dbReference type="PANTHER" id="PTHR21052:SF0">
    <property type="entry name" value="ALPHA-KETOGLUTARATE-DEPENDENT DIOXYGENASE ALKB HOMOLOG 7, MITOCHONDRIAL"/>
    <property type="match status" value="1"/>
</dbReference>
<organism evidence="2 3">
    <name type="scientific">Taeniopygia guttata</name>
    <name type="common">Zebra finch</name>
    <name type="synonym">Poephila guttata</name>
    <dbReference type="NCBI Taxonomy" id="59729"/>
    <lineage>
        <taxon>Eukaryota</taxon>
        <taxon>Metazoa</taxon>
        <taxon>Chordata</taxon>
        <taxon>Craniata</taxon>
        <taxon>Vertebrata</taxon>
        <taxon>Euteleostomi</taxon>
        <taxon>Archelosauria</taxon>
        <taxon>Archosauria</taxon>
        <taxon>Dinosauria</taxon>
        <taxon>Saurischia</taxon>
        <taxon>Theropoda</taxon>
        <taxon>Coelurosauria</taxon>
        <taxon>Aves</taxon>
        <taxon>Neognathae</taxon>
        <taxon>Neoaves</taxon>
        <taxon>Telluraves</taxon>
        <taxon>Australaves</taxon>
        <taxon>Passeriformes</taxon>
        <taxon>Passeroidea</taxon>
        <taxon>Estrildidae</taxon>
        <taxon>Estrildinae</taxon>
        <taxon>Taeniopygia</taxon>
    </lineage>
</organism>
<dbReference type="GeneTree" id="ENSGT00390000014585"/>
<dbReference type="InterPro" id="IPR032870">
    <property type="entry name" value="ALKBH7-like"/>
</dbReference>
<dbReference type="InterPro" id="IPR037151">
    <property type="entry name" value="AlkB-like_sf"/>
</dbReference>
<comment type="cofactor">
    <cofactor evidence="1">
        <name>Fe(2+)</name>
        <dbReference type="ChEBI" id="CHEBI:29033"/>
    </cofactor>
</comment>
<evidence type="ECO:0008006" key="4">
    <source>
        <dbReference type="Google" id="ProtNLM"/>
    </source>
</evidence>
<dbReference type="GO" id="GO:0005759">
    <property type="term" value="C:mitochondrial matrix"/>
    <property type="evidence" value="ECO:0007669"/>
    <property type="project" value="TreeGrafter"/>
</dbReference>
<keyword evidence="3" id="KW-1185">Reference proteome</keyword>
<accession>A0A674GQQ3</accession>
<dbReference type="Gene3D" id="2.60.120.590">
    <property type="entry name" value="Alpha-ketoglutarate-dependent dioxygenase AlkB-like"/>
    <property type="match status" value="1"/>
</dbReference>
<dbReference type="AlphaFoldDB" id="A0A674GQQ3"/>
<sequence length="269" mass="27257">MPRVLRSARRRRRSPGMLRAALGALRARSGCPGPGPVRAVAGPGPGPVAVAGPGPGLVRGSRPELLRRLRGLARVRGEFVSEEEAAALLAEVEPALRRGRYQSDHWDRAISGYRETERALGGPAGGALLLRVTPEFPPRSPPRARAHVLDLQPGGRVGPHVDSVKVGVGGGLGGPGGVWGVLRGFGGVWGGPGGGLGGPEGVLGGFGESWGGSWGGLGGPGGNFGGPWVGLGGFCGSQVCFWGFPALIFGVPPQFCGCTIAGLSVLILG</sequence>
<evidence type="ECO:0000313" key="3">
    <source>
        <dbReference type="Proteomes" id="UP000007754"/>
    </source>
</evidence>
<dbReference type="GO" id="GO:0006631">
    <property type="term" value="P:fatty acid metabolic process"/>
    <property type="evidence" value="ECO:0007669"/>
    <property type="project" value="TreeGrafter"/>
</dbReference>
<reference evidence="2" key="1">
    <citation type="submission" date="2025-08" db="UniProtKB">
        <authorList>
            <consortium name="Ensembl"/>
        </authorList>
    </citation>
    <scope>IDENTIFICATION</scope>
</reference>
<dbReference type="Ensembl" id="ENSTGUT00000026711.1">
    <property type="protein sequence ID" value="ENSTGUP00000024781.1"/>
    <property type="gene ID" value="ENSTGUG00000019294.1"/>
</dbReference>
<name>A0A674GQQ3_TAEGU</name>
<dbReference type="PANTHER" id="PTHR21052">
    <property type="entry name" value="SPERMATOGENESIS ASSOCIATED 11-RELATED"/>
    <property type="match status" value="1"/>
</dbReference>
<proteinExistence type="predicted"/>
<evidence type="ECO:0000313" key="2">
    <source>
        <dbReference type="Ensembl" id="ENSTGUP00000024781.1"/>
    </source>
</evidence>
<dbReference type="InParanoid" id="A0A674GQQ3"/>
<reference evidence="2" key="2">
    <citation type="submission" date="2025-09" db="UniProtKB">
        <authorList>
            <consortium name="Ensembl"/>
        </authorList>
    </citation>
    <scope>IDENTIFICATION</scope>
</reference>
<dbReference type="Proteomes" id="UP000007754">
    <property type="component" value="Unplaced"/>
</dbReference>
<evidence type="ECO:0000256" key="1">
    <source>
        <dbReference type="ARBA" id="ARBA00001954"/>
    </source>
</evidence>
<dbReference type="GO" id="GO:0006974">
    <property type="term" value="P:DNA damage response"/>
    <property type="evidence" value="ECO:0007669"/>
    <property type="project" value="InterPro"/>
</dbReference>